<name>A0A9D4INE4_DREPO</name>
<evidence type="ECO:0000313" key="3">
    <source>
        <dbReference type="Proteomes" id="UP000828390"/>
    </source>
</evidence>
<dbReference type="EMBL" id="JAIWYP010000009">
    <property type="protein sequence ID" value="KAH3777873.1"/>
    <property type="molecule type" value="Genomic_DNA"/>
</dbReference>
<dbReference type="AlphaFoldDB" id="A0A9D4INE4"/>
<evidence type="ECO:0008006" key="4">
    <source>
        <dbReference type="Google" id="ProtNLM"/>
    </source>
</evidence>
<keyword evidence="1" id="KW-0472">Membrane</keyword>
<keyword evidence="3" id="KW-1185">Reference proteome</keyword>
<evidence type="ECO:0000313" key="2">
    <source>
        <dbReference type="EMBL" id="KAH3777873.1"/>
    </source>
</evidence>
<dbReference type="Proteomes" id="UP000828390">
    <property type="component" value="Unassembled WGS sequence"/>
</dbReference>
<keyword evidence="1" id="KW-0812">Transmembrane</keyword>
<organism evidence="2 3">
    <name type="scientific">Dreissena polymorpha</name>
    <name type="common">Zebra mussel</name>
    <name type="synonym">Mytilus polymorpha</name>
    <dbReference type="NCBI Taxonomy" id="45954"/>
    <lineage>
        <taxon>Eukaryota</taxon>
        <taxon>Metazoa</taxon>
        <taxon>Spiralia</taxon>
        <taxon>Lophotrochozoa</taxon>
        <taxon>Mollusca</taxon>
        <taxon>Bivalvia</taxon>
        <taxon>Autobranchia</taxon>
        <taxon>Heteroconchia</taxon>
        <taxon>Euheterodonta</taxon>
        <taxon>Imparidentia</taxon>
        <taxon>Neoheterodontei</taxon>
        <taxon>Myida</taxon>
        <taxon>Dreissenoidea</taxon>
        <taxon>Dreissenidae</taxon>
        <taxon>Dreissena</taxon>
    </lineage>
</organism>
<keyword evidence="1" id="KW-1133">Transmembrane helix</keyword>
<reference evidence="2" key="1">
    <citation type="journal article" date="2019" name="bioRxiv">
        <title>The Genome of the Zebra Mussel, Dreissena polymorpha: A Resource for Invasive Species Research.</title>
        <authorList>
            <person name="McCartney M.A."/>
            <person name="Auch B."/>
            <person name="Kono T."/>
            <person name="Mallez S."/>
            <person name="Zhang Y."/>
            <person name="Obille A."/>
            <person name="Becker A."/>
            <person name="Abrahante J.E."/>
            <person name="Garbe J."/>
            <person name="Badalamenti J.P."/>
            <person name="Herman A."/>
            <person name="Mangelson H."/>
            <person name="Liachko I."/>
            <person name="Sullivan S."/>
            <person name="Sone E.D."/>
            <person name="Koren S."/>
            <person name="Silverstein K.A.T."/>
            <person name="Beckman K.B."/>
            <person name="Gohl D.M."/>
        </authorList>
    </citation>
    <scope>NUCLEOTIDE SEQUENCE</scope>
    <source>
        <strain evidence="2">Duluth1</strain>
        <tissue evidence="2">Whole animal</tissue>
    </source>
</reference>
<proteinExistence type="predicted"/>
<feature type="transmembrane region" description="Helical" evidence="1">
    <location>
        <begin position="20"/>
        <end position="44"/>
    </location>
</feature>
<evidence type="ECO:0000256" key="1">
    <source>
        <dbReference type="SAM" id="Phobius"/>
    </source>
</evidence>
<gene>
    <name evidence="2" type="ORF">DPMN_179321</name>
</gene>
<comment type="caution">
    <text evidence="2">The sequence shown here is derived from an EMBL/GenBank/DDBJ whole genome shotgun (WGS) entry which is preliminary data.</text>
</comment>
<sequence>MHAPIWAVSCSGSHCVNTFFVTVNVVTVVVEVVVVVAAAMVVVYGNHFTVLSHRDLDL</sequence>
<protein>
    <recommendedName>
        <fullName evidence="4">Transmembrane protein</fullName>
    </recommendedName>
</protein>
<reference evidence="2" key="2">
    <citation type="submission" date="2020-11" db="EMBL/GenBank/DDBJ databases">
        <authorList>
            <person name="McCartney M.A."/>
            <person name="Auch B."/>
            <person name="Kono T."/>
            <person name="Mallez S."/>
            <person name="Becker A."/>
            <person name="Gohl D.M."/>
            <person name="Silverstein K.A.T."/>
            <person name="Koren S."/>
            <person name="Bechman K.B."/>
            <person name="Herman A."/>
            <person name="Abrahante J.E."/>
            <person name="Garbe J."/>
        </authorList>
    </citation>
    <scope>NUCLEOTIDE SEQUENCE</scope>
    <source>
        <strain evidence="2">Duluth1</strain>
        <tissue evidence="2">Whole animal</tissue>
    </source>
</reference>
<accession>A0A9D4INE4</accession>